<protein>
    <submittedName>
        <fullName evidence="3">Uncharacterized protein</fullName>
    </submittedName>
</protein>
<sequence length="462" mass="50466">MLIASFLLASSMAASSGASPKSNLEISPCDAGEHWQFETASCNFELTNMGDRPIRISNGEAVMSWDSIEKAVVVPPHGKAYLKATIATRDNMGYIKRSFRFRTDEPGILGQRGSTVYAFVLSALDQSPLVLDFGAFKEKGEKPTKSITLDSREVPDFRLTGVSSKPDYLEVNIDDDHRTVRVSFRGDLPWGILHDKIKLQTNVPQQKEAWLTIDANVIGEIAPNGNPVSMGLMRTNNKNEFLVRLTSESGKDFKVGGVKLNGVKGSAVSTSCDPAAPGCRLVKVAVSNDQGLGRLQGTVDVDLPEFGRTLPIQVVGMLLNPTTKVHDLDEEREAAGAAKSSLPESQQEVAATPNLGQSLRQAVDAANEEPPAGQGPLLSWSVANERSVYGYLIYRADEENGKLIRISKDVILVKNRERGSSSRYQWRDNSAISGRTYWYAIDMLKGDGKKEPLVNRQKVVAK</sequence>
<keyword evidence="4" id="KW-1185">Reference proteome</keyword>
<feature type="chain" id="PRO_5045062826" evidence="2">
    <location>
        <begin position="17"/>
        <end position="462"/>
    </location>
</feature>
<accession>A0ABV9R3G2</accession>
<feature type="compositionally biased region" description="Polar residues" evidence="1">
    <location>
        <begin position="342"/>
        <end position="351"/>
    </location>
</feature>
<dbReference type="Gene3D" id="2.60.40.10">
    <property type="entry name" value="Immunoglobulins"/>
    <property type="match status" value="1"/>
</dbReference>
<evidence type="ECO:0000256" key="1">
    <source>
        <dbReference type="SAM" id="MobiDB-lite"/>
    </source>
</evidence>
<reference evidence="4" key="1">
    <citation type="journal article" date="2019" name="Int. J. Syst. Evol. Microbiol.">
        <title>The Global Catalogue of Microorganisms (GCM) 10K type strain sequencing project: providing services to taxonomists for standard genome sequencing and annotation.</title>
        <authorList>
            <consortium name="The Broad Institute Genomics Platform"/>
            <consortium name="The Broad Institute Genome Sequencing Center for Infectious Disease"/>
            <person name="Wu L."/>
            <person name="Ma J."/>
        </authorList>
    </citation>
    <scope>NUCLEOTIDE SEQUENCE [LARGE SCALE GENOMIC DNA]</scope>
    <source>
        <strain evidence="4">CCUG 30340</strain>
    </source>
</reference>
<dbReference type="RefSeq" id="WP_380022626.1">
    <property type="nucleotide sequence ID" value="NZ_JBHSHD010000016.1"/>
</dbReference>
<gene>
    <name evidence="3" type="ORF">ACFO6Q_18640</name>
</gene>
<evidence type="ECO:0000313" key="3">
    <source>
        <dbReference type="EMBL" id="MFC4822349.1"/>
    </source>
</evidence>
<feature type="signal peptide" evidence="2">
    <location>
        <begin position="1"/>
        <end position="16"/>
    </location>
</feature>
<organism evidence="3 4">
    <name type="scientific">Dokdonella ginsengisoli</name>
    <dbReference type="NCBI Taxonomy" id="363846"/>
    <lineage>
        <taxon>Bacteria</taxon>
        <taxon>Pseudomonadati</taxon>
        <taxon>Pseudomonadota</taxon>
        <taxon>Gammaproteobacteria</taxon>
        <taxon>Lysobacterales</taxon>
        <taxon>Rhodanobacteraceae</taxon>
        <taxon>Dokdonella</taxon>
    </lineage>
</organism>
<proteinExistence type="predicted"/>
<evidence type="ECO:0000313" key="4">
    <source>
        <dbReference type="Proteomes" id="UP001595886"/>
    </source>
</evidence>
<evidence type="ECO:0000256" key="2">
    <source>
        <dbReference type="SAM" id="SignalP"/>
    </source>
</evidence>
<dbReference type="Proteomes" id="UP001595886">
    <property type="component" value="Unassembled WGS sequence"/>
</dbReference>
<keyword evidence="2" id="KW-0732">Signal</keyword>
<dbReference type="EMBL" id="JBHSHD010000016">
    <property type="protein sequence ID" value="MFC4822349.1"/>
    <property type="molecule type" value="Genomic_DNA"/>
</dbReference>
<dbReference type="InterPro" id="IPR013783">
    <property type="entry name" value="Ig-like_fold"/>
</dbReference>
<comment type="caution">
    <text evidence="3">The sequence shown here is derived from an EMBL/GenBank/DDBJ whole genome shotgun (WGS) entry which is preliminary data.</text>
</comment>
<feature type="region of interest" description="Disordered" evidence="1">
    <location>
        <begin position="332"/>
        <end position="351"/>
    </location>
</feature>
<name>A0ABV9R3G2_9GAMM</name>